<feature type="domain" description="JAB1/MPN/MOV34 metalloenzyme" evidence="6">
    <location>
        <begin position="5"/>
        <end position="132"/>
    </location>
</feature>
<dbReference type="FunFam" id="3.40.140.10:FF:000085">
    <property type="entry name" value="Mov34/MPN/PAD-1 family protein"/>
    <property type="match status" value="1"/>
</dbReference>
<protein>
    <submittedName>
        <fullName evidence="7">M67 family metallopeptidase</fullName>
    </submittedName>
</protein>
<keyword evidence="4" id="KW-0862">Zinc</keyword>
<dbReference type="PANTHER" id="PTHR34858:SF1">
    <property type="entry name" value="CYSO-CYSTEINE PEPTIDASE"/>
    <property type="match status" value="1"/>
</dbReference>
<proteinExistence type="predicted"/>
<dbReference type="SUPFAM" id="SSF102712">
    <property type="entry name" value="JAB1/MPN domain"/>
    <property type="match status" value="1"/>
</dbReference>
<evidence type="ECO:0000256" key="2">
    <source>
        <dbReference type="ARBA" id="ARBA00022723"/>
    </source>
</evidence>
<dbReference type="AlphaFoldDB" id="A0AAE4Z6L7"/>
<dbReference type="PANTHER" id="PTHR34858">
    <property type="entry name" value="CYSO-CYSTEINE PEPTIDASE"/>
    <property type="match status" value="1"/>
</dbReference>
<organism evidence="7 8">
    <name type="scientific">Candidatus Kutchimonas denitrificans</name>
    <dbReference type="NCBI Taxonomy" id="3056748"/>
    <lineage>
        <taxon>Bacteria</taxon>
        <taxon>Pseudomonadati</taxon>
        <taxon>Gemmatimonadota</taxon>
        <taxon>Gemmatimonadia</taxon>
        <taxon>Candidatus Palauibacterales</taxon>
        <taxon>Candidatus Palauibacteraceae</taxon>
        <taxon>Candidatus Kutchimonas</taxon>
    </lineage>
</organism>
<dbReference type="Proteomes" id="UP000702544">
    <property type="component" value="Unassembled WGS sequence"/>
</dbReference>
<keyword evidence="5" id="KW-0482">Metalloprotease</keyword>
<gene>
    <name evidence="7" type="ORF">GWO12_06305</name>
</gene>
<evidence type="ECO:0000256" key="5">
    <source>
        <dbReference type="ARBA" id="ARBA00023049"/>
    </source>
</evidence>
<dbReference type="CDD" id="cd08070">
    <property type="entry name" value="MPN_like"/>
    <property type="match status" value="1"/>
</dbReference>
<keyword evidence="2" id="KW-0479">Metal-binding</keyword>
<sequence length="154" mass="16936">MSHQRVVIGYETLDDIRSHGVAEYPDEACGGLLGGSGDAAVIRVAEAVPLANAREDERERRYLIGPDDVLSLEKRAEASGLRVIGFYHSHPDDDAAPSEFDREHAWPGYAYLIVSVEDAQASDVQAWQLADDRSRFISLALVPKEGVARRDTET</sequence>
<evidence type="ECO:0000256" key="1">
    <source>
        <dbReference type="ARBA" id="ARBA00022670"/>
    </source>
</evidence>
<dbReference type="GO" id="GO:0008235">
    <property type="term" value="F:metalloexopeptidase activity"/>
    <property type="evidence" value="ECO:0007669"/>
    <property type="project" value="TreeGrafter"/>
</dbReference>
<evidence type="ECO:0000256" key="3">
    <source>
        <dbReference type="ARBA" id="ARBA00022801"/>
    </source>
</evidence>
<keyword evidence="1" id="KW-0645">Protease</keyword>
<dbReference type="InterPro" id="IPR028090">
    <property type="entry name" value="JAB_dom_prok"/>
</dbReference>
<evidence type="ECO:0000259" key="6">
    <source>
        <dbReference type="SMART" id="SM00232"/>
    </source>
</evidence>
<evidence type="ECO:0000313" key="7">
    <source>
        <dbReference type="EMBL" id="NIR74709.1"/>
    </source>
</evidence>
<dbReference type="EMBL" id="JAACAK010000047">
    <property type="protein sequence ID" value="NIR74709.1"/>
    <property type="molecule type" value="Genomic_DNA"/>
</dbReference>
<accession>A0AAE4Z6L7</accession>
<evidence type="ECO:0000256" key="4">
    <source>
        <dbReference type="ARBA" id="ARBA00022833"/>
    </source>
</evidence>
<reference evidence="7 8" key="1">
    <citation type="submission" date="2020-01" db="EMBL/GenBank/DDBJ databases">
        <title>Genomes assembled from Gulf of Kutch pelagic sediment metagenomes.</title>
        <authorList>
            <person name="Chandrashekar M."/>
            <person name="Mahajan M.S."/>
            <person name="Dave K.J."/>
            <person name="Vatsa P."/>
            <person name="Nathani N.M."/>
        </authorList>
    </citation>
    <scope>NUCLEOTIDE SEQUENCE [LARGE SCALE GENOMIC DNA]</scope>
    <source>
        <strain evidence="7">KS3-K002</strain>
    </source>
</reference>
<dbReference type="Pfam" id="PF14464">
    <property type="entry name" value="Prok-JAB"/>
    <property type="match status" value="1"/>
</dbReference>
<name>A0AAE4Z6L7_9BACT</name>
<dbReference type="Gene3D" id="3.40.140.10">
    <property type="entry name" value="Cytidine Deaminase, domain 2"/>
    <property type="match status" value="1"/>
</dbReference>
<evidence type="ECO:0000313" key="8">
    <source>
        <dbReference type="Proteomes" id="UP000702544"/>
    </source>
</evidence>
<dbReference type="SMART" id="SM00232">
    <property type="entry name" value="JAB_MPN"/>
    <property type="match status" value="1"/>
</dbReference>
<keyword evidence="3" id="KW-0378">Hydrolase</keyword>
<dbReference type="GO" id="GO:0008270">
    <property type="term" value="F:zinc ion binding"/>
    <property type="evidence" value="ECO:0007669"/>
    <property type="project" value="TreeGrafter"/>
</dbReference>
<dbReference type="InterPro" id="IPR000555">
    <property type="entry name" value="JAMM/MPN+_dom"/>
</dbReference>
<dbReference type="GO" id="GO:0006508">
    <property type="term" value="P:proteolysis"/>
    <property type="evidence" value="ECO:0007669"/>
    <property type="project" value="UniProtKB-KW"/>
</dbReference>
<dbReference type="InterPro" id="IPR051929">
    <property type="entry name" value="VirAsm_ModProt"/>
</dbReference>
<comment type="caution">
    <text evidence="7">The sequence shown here is derived from an EMBL/GenBank/DDBJ whole genome shotgun (WGS) entry which is preliminary data.</text>
</comment>